<reference evidence="2 3" key="1">
    <citation type="submission" date="2020-06" db="EMBL/GenBank/DDBJ databases">
        <authorList>
            <consortium name="Wellcome Sanger Institute Data Sharing"/>
        </authorList>
    </citation>
    <scope>NUCLEOTIDE SEQUENCE [LARGE SCALE GENOMIC DNA]</scope>
</reference>
<dbReference type="Pfam" id="PF08524">
    <property type="entry name" value="rRNA_processing"/>
    <property type="match status" value="1"/>
</dbReference>
<dbReference type="Proteomes" id="UP000694580">
    <property type="component" value="Chromosome 15"/>
</dbReference>
<evidence type="ECO:0000313" key="2">
    <source>
        <dbReference type="Ensembl" id="ENSDCDP00010056404.1"/>
    </source>
</evidence>
<dbReference type="InterPro" id="IPR013730">
    <property type="entry name" value="Fyv7/TAP26"/>
</dbReference>
<dbReference type="GeneTree" id="ENSGT00390000006546"/>
<sequence>MAPVDPNANNKGRARGAGFKKSRKGPPGAGKKRKWVPENKAFDGSLQEGQGFAFKRKQKVRHEYNKILRGQRKGRRGVAPTQTGGYPEHLKHLYLAEEEKLQHEEQANRLRRLRGRTAERGDGPVGSDVTGTETNADEATPKEDRPPLIKKKMKTSSYTRTKQEYSRRQEERERKREAYLKDKTEREEALRKYKEKKLATYQVLKKKTKKGQPNLNLQMELLLQKIQAARK</sequence>
<feature type="region of interest" description="Disordered" evidence="1">
    <location>
        <begin position="1"/>
        <end position="87"/>
    </location>
</feature>
<name>A0AAY4EGD2_9TELE</name>
<dbReference type="PANTHER" id="PTHR15657">
    <property type="entry name" value="THYROID TRANSCRIPTION FACTOR 1-ASSOCIATED PROTEIN 26"/>
    <property type="match status" value="1"/>
</dbReference>
<protein>
    <recommendedName>
        <fullName evidence="4">Thyroid transcription factor 1-associated protein 26</fullName>
    </recommendedName>
</protein>
<dbReference type="PANTHER" id="PTHR15657:SF1">
    <property type="entry name" value="THYROID TRANSCRIPTION FACTOR 1-ASSOCIATED PROTEIN 26"/>
    <property type="match status" value="1"/>
</dbReference>
<dbReference type="GO" id="GO:0005634">
    <property type="term" value="C:nucleus"/>
    <property type="evidence" value="ECO:0007669"/>
    <property type="project" value="TreeGrafter"/>
</dbReference>
<feature type="compositionally biased region" description="Basic and acidic residues" evidence="1">
    <location>
        <begin position="161"/>
        <end position="178"/>
    </location>
</feature>
<keyword evidence="3" id="KW-1185">Reference proteome</keyword>
<gene>
    <name evidence="2" type="primary">CCDC59</name>
</gene>
<dbReference type="Ensembl" id="ENSDCDT00010067047.1">
    <property type="protein sequence ID" value="ENSDCDP00010056404.1"/>
    <property type="gene ID" value="ENSDCDG00010032158.1"/>
</dbReference>
<reference evidence="2" key="3">
    <citation type="submission" date="2025-09" db="UniProtKB">
        <authorList>
            <consortium name="Ensembl"/>
        </authorList>
    </citation>
    <scope>IDENTIFICATION</scope>
</reference>
<feature type="region of interest" description="Disordered" evidence="1">
    <location>
        <begin position="100"/>
        <end position="178"/>
    </location>
</feature>
<accession>A0AAY4EGD2</accession>
<dbReference type="AlphaFoldDB" id="A0AAY4EGD2"/>
<evidence type="ECO:0000313" key="3">
    <source>
        <dbReference type="Proteomes" id="UP000694580"/>
    </source>
</evidence>
<evidence type="ECO:0008006" key="4">
    <source>
        <dbReference type="Google" id="ProtNLM"/>
    </source>
</evidence>
<feature type="compositionally biased region" description="Basic residues" evidence="1">
    <location>
        <begin position="12"/>
        <end position="34"/>
    </location>
</feature>
<evidence type="ECO:0000256" key="1">
    <source>
        <dbReference type="SAM" id="MobiDB-lite"/>
    </source>
</evidence>
<organism evidence="2 3">
    <name type="scientific">Denticeps clupeoides</name>
    <name type="common">denticle herring</name>
    <dbReference type="NCBI Taxonomy" id="299321"/>
    <lineage>
        <taxon>Eukaryota</taxon>
        <taxon>Metazoa</taxon>
        <taxon>Chordata</taxon>
        <taxon>Craniata</taxon>
        <taxon>Vertebrata</taxon>
        <taxon>Euteleostomi</taxon>
        <taxon>Actinopterygii</taxon>
        <taxon>Neopterygii</taxon>
        <taxon>Teleostei</taxon>
        <taxon>Clupei</taxon>
        <taxon>Clupeiformes</taxon>
        <taxon>Denticipitoidei</taxon>
        <taxon>Denticipitidae</taxon>
        <taxon>Denticeps</taxon>
    </lineage>
</organism>
<reference evidence="2" key="2">
    <citation type="submission" date="2025-08" db="UniProtKB">
        <authorList>
            <consortium name="Ensembl"/>
        </authorList>
    </citation>
    <scope>IDENTIFICATION</scope>
</reference>
<proteinExistence type="predicted"/>
<dbReference type="PRINTS" id="PR01854">
    <property type="entry name" value="BR22PROTEIN"/>
</dbReference>